<evidence type="ECO:0000256" key="5">
    <source>
        <dbReference type="SAM" id="Phobius"/>
    </source>
</evidence>
<evidence type="ECO:0000256" key="3">
    <source>
        <dbReference type="ARBA" id="ARBA00022989"/>
    </source>
</evidence>
<feature type="transmembrane region" description="Helical" evidence="5">
    <location>
        <begin position="29"/>
        <end position="52"/>
    </location>
</feature>
<dbReference type="OrthoDB" id="5376138at2759"/>
<evidence type="ECO:0000256" key="4">
    <source>
        <dbReference type="ARBA" id="ARBA00023136"/>
    </source>
</evidence>
<dbReference type="InterPro" id="IPR011701">
    <property type="entry name" value="MFS"/>
</dbReference>
<comment type="subcellular location">
    <subcellularLocation>
        <location evidence="1">Membrane</location>
        <topology evidence="1">Multi-pass membrane protein</topology>
    </subcellularLocation>
</comment>
<dbReference type="Proteomes" id="UP000053611">
    <property type="component" value="Unassembled WGS sequence"/>
</dbReference>
<dbReference type="Pfam" id="PF07690">
    <property type="entry name" value="MFS_1"/>
    <property type="match status" value="1"/>
</dbReference>
<proteinExistence type="predicted"/>
<feature type="transmembrane region" description="Helical" evidence="5">
    <location>
        <begin position="131"/>
        <end position="160"/>
    </location>
</feature>
<dbReference type="EMBL" id="KQ087236">
    <property type="protein sequence ID" value="KLT40370.1"/>
    <property type="molecule type" value="Genomic_DNA"/>
</dbReference>
<keyword evidence="3 5" id="KW-1133">Transmembrane helix</keyword>
<dbReference type="SUPFAM" id="SSF103473">
    <property type="entry name" value="MFS general substrate transporter"/>
    <property type="match status" value="1"/>
</dbReference>
<sequence length="343" mass="37185">MASSVANSMVGGTVADLFEARERGLVMNLLAIVIFVAQALGGVVFGWVGLYLGVQWCYGIQAILAGVSVALNAALLRETRGDVLLSRRAQKLTRETGVRHMAAAETQKKSLRQMITVSAIRPLQYLLTEPIVTAISLWIGFAWGAVFLGTSSVLLVFGQYTDNPGLVGVSEITVAIGGILGFISNYHQEYLYQKACERSPTGKAAPEVRLYWATTAGLLFPLCMFVYAWTGQPQFHWMLPATFLSLSYWGIYVMYSSVFTYLADAYETYSSSAQASQSFMRNLLSSTFPLFARAMYMNLGYPIASTVVASCALALAACPTLIVMFGAQLRARSKVASAIAANS</sequence>
<keyword evidence="7" id="KW-1185">Reference proteome</keyword>
<feature type="transmembrane region" description="Helical" evidence="5">
    <location>
        <begin position="307"/>
        <end position="327"/>
    </location>
</feature>
<feature type="transmembrane region" description="Helical" evidence="5">
    <location>
        <begin position="208"/>
        <end position="229"/>
    </location>
</feature>
<organism evidence="6 7">
    <name type="scientific">Cutaneotrichosporon oleaginosum</name>
    <dbReference type="NCBI Taxonomy" id="879819"/>
    <lineage>
        <taxon>Eukaryota</taxon>
        <taxon>Fungi</taxon>
        <taxon>Dikarya</taxon>
        <taxon>Basidiomycota</taxon>
        <taxon>Agaricomycotina</taxon>
        <taxon>Tremellomycetes</taxon>
        <taxon>Trichosporonales</taxon>
        <taxon>Trichosporonaceae</taxon>
        <taxon>Cutaneotrichosporon</taxon>
    </lineage>
</organism>
<protein>
    <submittedName>
        <fullName evidence="6">MFS general substrate transporter</fullName>
    </submittedName>
</protein>
<gene>
    <name evidence="6" type="ORF">CC85DRAFT_287597</name>
</gene>
<feature type="transmembrane region" description="Helical" evidence="5">
    <location>
        <begin position="241"/>
        <end position="262"/>
    </location>
</feature>
<feature type="transmembrane region" description="Helical" evidence="5">
    <location>
        <begin position="58"/>
        <end position="76"/>
    </location>
</feature>
<accession>A0A0J0XH01</accession>
<keyword evidence="2 5" id="KW-0812">Transmembrane</keyword>
<dbReference type="InterPro" id="IPR036259">
    <property type="entry name" value="MFS_trans_sf"/>
</dbReference>
<dbReference type="GO" id="GO:0022857">
    <property type="term" value="F:transmembrane transporter activity"/>
    <property type="evidence" value="ECO:0007669"/>
    <property type="project" value="InterPro"/>
</dbReference>
<evidence type="ECO:0000313" key="7">
    <source>
        <dbReference type="Proteomes" id="UP000053611"/>
    </source>
</evidence>
<dbReference type="Gene3D" id="1.20.1250.20">
    <property type="entry name" value="MFS general substrate transporter like domains"/>
    <property type="match status" value="1"/>
</dbReference>
<evidence type="ECO:0000313" key="6">
    <source>
        <dbReference type="EMBL" id="KLT40370.1"/>
    </source>
</evidence>
<evidence type="ECO:0000256" key="2">
    <source>
        <dbReference type="ARBA" id="ARBA00022692"/>
    </source>
</evidence>
<dbReference type="AlphaFoldDB" id="A0A0J0XH01"/>
<keyword evidence="4 5" id="KW-0472">Membrane</keyword>
<dbReference type="GO" id="GO:0005886">
    <property type="term" value="C:plasma membrane"/>
    <property type="evidence" value="ECO:0007669"/>
    <property type="project" value="TreeGrafter"/>
</dbReference>
<evidence type="ECO:0000256" key="1">
    <source>
        <dbReference type="ARBA" id="ARBA00004141"/>
    </source>
</evidence>
<dbReference type="PANTHER" id="PTHR23502">
    <property type="entry name" value="MAJOR FACILITATOR SUPERFAMILY"/>
    <property type="match status" value="1"/>
</dbReference>
<reference evidence="6 7" key="1">
    <citation type="submission" date="2015-03" db="EMBL/GenBank/DDBJ databases">
        <title>Genomics and transcriptomics of the oil-accumulating basidiomycete yeast T. oleaginosus allow insights into substrate utilization and the diverse evolutionary trajectories of mating systems in fungi.</title>
        <authorList>
            <consortium name="DOE Joint Genome Institute"/>
            <person name="Kourist R."/>
            <person name="Kracht O."/>
            <person name="Bracharz F."/>
            <person name="Lipzen A."/>
            <person name="Nolan M."/>
            <person name="Ohm R."/>
            <person name="Grigoriev I."/>
            <person name="Sun S."/>
            <person name="Heitman J."/>
            <person name="Bruck T."/>
            <person name="Nowrousian M."/>
        </authorList>
    </citation>
    <scope>NUCLEOTIDE SEQUENCE [LARGE SCALE GENOMIC DNA]</scope>
    <source>
        <strain evidence="6 7">IBC0246</strain>
    </source>
</reference>
<dbReference type="PANTHER" id="PTHR23502:SF134">
    <property type="entry name" value="MAJOR FACILITATOR SUPERFAMILY (MFS) PROFILE DOMAIN-CONTAINING PROTEIN-RELATED"/>
    <property type="match status" value="1"/>
</dbReference>
<feature type="transmembrane region" description="Helical" evidence="5">
    <location>
        <begin position="166"/>
        <end position="187"/>
    </location>
</feature>
<name>A0A0J0XH01_9TREE</name>
<dbReference type="STRING" id="879819.A0A0J0XH01"/>